<evidence type="ECO:0000256" key="2">
    <source>
        <dbReference type="ARBA" id="ARBA00023172"/>
    </source>
</evidence>
<dbReference type="PANTHER" id="PTHR33991">
    <property type="entry name" value="DNA REPAIR PROTEIN RECO"/>
    <property type="match status" value="1"/>
</dbReference>
<evidence type="ECO:0000256" key="4">
    <source>
        <dbReference type="HAMAP-Rule" id="MF_00201"/>
    </source>
</evidence>
<dbReference type="EMBL" id="JBHLZF010000002">
    <property type="protein sequence ID" value="MFB9898099.1"/>
    <property type="molecule type" value="Genomic_DNA"/>
</dbReference>
<dbReference type="InterPro" id="IPR022572">
    <property type="entry name" value="DNA_rep/recomb_RecO_N"/>
</dbReference>
<dbReference type="HAMAP" id="MF_00201">
    <property type="entry name" value="RecO"/>
    <property type="match status" value="1"/>
</dbReference>
<dbReference type="Gene3D" id="2.40.50.140">
    <property type="entry name" value="Nucleic acid-binding proteins"/>
    <property type="match status" value="1"/>
</dbReference>
<accession>A0ABV5ZPJ9</accession>
<evidence type="ECO:0000256" key="3">
    <source>
        <dbReference type="ARBA" id="ARBA00023204"/>
    </source>
</evidence>
<keyword evidence="1 4" id="KW-0227">DNA damage</keyword>
<dbReference type="InterPro" id="IPR003717">
    <property type="entry name" value="RecO"/>
</dbReference>
<protein>
    <recommendedName>
        <fullName evidence="4">DNA repair protein RecO</fullName>
    </recommendedName>
    <alternativeName>
        <fullName evidence="4">Recombination protein O</fullName>
    </alternativeName>
</protein>
<organism evidence="6 7">
    <name type="scientific">Hallella seregens ATCC 51272</name>
    <dbReference type="NCBI Taxonomy" id="1336250"/>
    <lineage>
        <taxon>Bacteria</taxon>
        <taxon>Pseudomonadati</taxon>
        <taxon>Bacteroidota</taxon>
        <taxon>Bacteroidia</taxon>
        <taxon>Bacteroidales</taxon>
        <taxon>Prevotellaceae</taxon>
        <taxon>Hallella</taxon>
    </lineage>
</organism>
<evidence type="ECO:0000313" key="7">
    <source>
        <dbReference type="Proteomes" id="UP001589688"/>
    </source>
</evidence>
<evidence type="ECO:0000313" key="6">
    <source>
        <dbReference type="EMBL" id="MFB9898099.1"/>
    </source>
</evidence>
<dbReference type="SUPFAM" id="SSF57863">
    <property type="entry name" value="ArfGap/RecO-like zinc finger"/>
    <property type="match status" value="1"/>
</dbReference>
<dbReference type="PANTHER" id="PTHR33991:SF1">
    <property type="entry name" value="DNA REPAIR PROTEIN RECO"/>
    <property type="match status" value="1"/>
</dbReference>
<dbReference type="NCBIfam" id="TIGR00613">
    <property type="entry name" value="reco"/>
    <property type="match status" value="1"/>
</dbReference>
<dbReference type="InterPro" id="IPR037278">
    <property type="entry name" value="ARFGAP/RecO"/>
</dbReference>
<comment type="similarity">
    <text evidence="4">Belongs to the RecO family.</text>
</comment>
<dbReference type="SUPFAM" id="SSF50249">
    <property type="entry name" value="Nucleic acid-binding proteins"/>
    <property type="match status" value="1"/>
</dbReference>
<sequence>MEIRTRAVVLHALKYGESQLIVDVLTRVQGRLSFICHLSRSGRGRTKKQLFQPLTVLELVFDHRPALQLQRFRDLRLAAPFVSIPFDAAKLSISLFTAEFLTHATRGELQNEQLYDYVERSIAWLDNVTSGYANFHLVFMMRLSRFIGFFPNLADNVRGAWFDLRNGCFVLRQPGHPDYLRPDEASRIGLLMRMDFDNMRFFRMSRQERNRCTEIILYYYRLHVAGFPELKSLDVLRELF</sequence>
<comment type="caution">
    <text evidence="6">The sequence shown here is derived from an EMBL/GenBank/DDBJ whole genome shotgun (WGS) entry which is preliminary data.</text>
</comment>
<evidence type="ECO:0000259" key="5">
    <source>
        <dbReference type="Pfam" id="PF11967"/>
    </source>
</evidence>
<proteinExistence type="inferred from homology"/>
<keyword evidence="3 4" id="KW-0234">DNA repair</keyword>
<dbReference type="RefSeq" id="WP_027952135.1">
    <property type="nucleotide sequence ID" value="NZ_JADU01000012.1"/>
</dbReference>
<name>A0ABV5ZPJ9_9BACT</name>
<evidence type="ECO:0000256" key="1">
    <source>
        <dbReference type="ARBA" id="ARBA00022763"/>
    </source>
</evidence>
<keyword evidence="7" id="KW-1185">Reference proteome</keyword>
<dbReference type="Proteomes" id="UP001589688">
    <property type="component" value="Unassembled WGS sequence"/>
</dbReference>
<feature type="domain" description="DNA replication/recombination mediator RecO N-terminal" evidence="5">
    <location>
        <begin position="1"/>
        <end position="81"/>
    </location>
</feature>
<keyword evidence="2 4" id="KW-0233">DNA recombination</keyword>
<dbReference type="Pfam" id="PF02565">
    <property type="entry name" value="RecO_C"/>
    <property type="match status" value="1"/>
</dbReference>
<dbReference type="Pfam" id="PF11967">
    <property type="entry name" value="RecO_N"/>
    <property type="match status" value="1"/>
</dbReference>
<reference evidence="6 7" key="1">
    <citation type="submission" date="2024-09" db="EMBL/GenBank/DDBJ databases">
        <authorList>
            <person name="Sun Q."/>
            <person name="Mori K."/>
        </authorList>
    </citation>
    <scope>NUCLEOTIDE SEQUENCE [LARGE SCALE GENOMIC DNA]</scope>
    <source>
        <strain evidence="6 7">ATCC 51272</strain>
    </source>
</reference>
<comment type="function">
    <text evidence="4">Involved in DNA repair and RecF pathway recombination.</text>
</comment>
<dbReference type="InterPro" id="IPR012340">
    <property type="entry name" value="NA-bd_OB-fold"/>
</dbReference>
<gene>
    <name evidence="4 6" type="primary">recO</name>
    <name evidence="6" type="ORF">ACFFK8_09935</name>
</gene>